<evidence type="ECO:0000313" key="2">
    <source>
        <dbReference type="Proteomes" id="UP000012960"/>
    </source>
</evidence>
<reference evidence="1" key="1">
    <citation type="submission" date="2021-05" db="UniProtKB">
        <authorList>
            <consortium name="EnsemblPlants"/>
        </authorList>
    </citation>
    <scope>IDENTIFICATION</scope>
    <source>
        <strain evidence="1">subsp. malaccensis</strain>
    </source>
</reference>
<accession>A0A804V5Q4</accession>
<keyword evidence="2" id="KW-1185">Reference proteome</keyword>
<sequence>MNRFTIQSPYLDIEWQGIIDL</sequence>
<dbReference type="InParanoid" id="A0A804V5Q4"/>
<dbReference type="AlphaFoldDB" id="A0A804V5Q4"/>
<proteinExistence type="predicted"/>
<dbReference type="EnsemblPlants" id="mito5_t00100.1">
    <property type="protein sequence ID" value="mito5_p00100.1"/>
    <property type="gene ID" value="mito5_g00100"/>
</dbReference>
<dbReference type="Proteomes" id="UP000012960">
    <property type="component" value="Unplaced"/>
</dbReference>
<protein>
    <submittedName>
        <fullName evidence="1">Uncharacterized protein</fullName>
    </submittedName>
</protein>
<evidence type="ECO:0000313" key="1">
    <source>
        <dbReference type="EnsemblPlants" id="mito5_p00100.1"/>
    </source>
</evidence>
<dbReference type="Gramene" id="mito5_t00100.1">
    <property type="protein sequence ID" value="mito5_p00100.1"/>
    <property type="gene ID" value="mito5_g00100"/>
</dbReference>
<organism evidence="1 2">
    <name type="scientific">Musa acuminata subsp. malaccensis</name>
    <name type="common">Wild banana</name>
    <name type="synonym">Musa malaccensis</name>
    <dbReference type="NCBI Taxonomy" id="214687"/>
    <lineage>
        <taxon>Eukaryota</taxon>
        <taxon>Viridiplantae</taxon>
        <taxon>Streptophyta</taxon>
        <taxon>Embryophyta</taxon>
        <taxon>Tracheophyta</taxon>
        <taxon>Spermatophyta</taxon>
        <taxon>Magnoliopsida</taxon>
        <taxon>Liliopsida</taxon>
        <taxon>Zingiberales</taxon>
        <taxon>Musaceae</taxon>
        <taxon>Musa</taxon>
    </lineage>
</organism>
<name>A0A804V5Q4_MUSAM</name>